<organism evidence="1 2">
    <name type="scientific">Aspergillus ellipticus CBS 707.79</name>
    <dbReference type="NCBI Taxonomy" id="1448320"/>
    <lineage>
        <taxon>Eukaryota</taxon>
        <taxon>Fungi</taxon>
        <taxon>Dikarya</taxon>
        <taxon>Ascomycota</taxon>
        <taxon>Pezizomycotina</taxon>
        <taxon>Eurotiomycetes</taxon>
        <taxon>Eurotiomycetidae</taxon>
        <taxon>Eurotiales</taxon>
        <taxon>Aspergillaceae</taxon>
        <taxon>Aspergillus</taxon>
        <taxon>Aspergillus subgen. Circumdati</taxon>
    </lineage>
</organism>
<reference evidence="1 2" key="1">
    <citation type="submission" date="2018-02" db="EMBL/GenBank/DDBJ databases">
        <title>The genomes of Aspergillus section Nigri reveals drivers in fungal speciation.</title>
        <authorList>
            <consortium name="DOE Joint Genome Institute"/>
            <person name="Vesth T.C."/>
            <person name="Nybo J."/>
            <person name="Theobald S."/>
            <person name="Brandl J."/>
            <person name="Frisvad J.C."/>
            <person name="Nielsen K.F."/>
            <person name="Lyhne E.K."/>
            <person name="Kogle M.E."/>
            <person name="Kuo A."/>
            <person name="Riley R."/>
            <person name="Clum A."/>
            <person name="Nolan M."/>
            <person name="Lipzen A."/>
            <person name="Salamov A."/>
            <person name="Henrissat B."/>
            <person name="Wiebenga A."/>
            <person name="De vries R.P."/>
            <person name="Grigoriev I.V."/>
            <person name="Mortensen U.H."/>
            <person name="Andersen M.R."/>
            <person name="Baker S.E."/>
        </authorList>
    </citation>
    <scope>NUCLEOTIDE SEQUENCE [LARGE SCALE GENOMIC DNA]</scope>
    <source>
        <strain evidence="1 2">CBS 707.79</strain>
    </source>
</reference>
<accession>A0A319DK85</accession>
<gene>
    <name evidence="1" type="ORF">BO71DRAFT_87769</name>
</gene>
<keyword evidence="2" id="KW-1185">Reference proteome</keyword>
<evidence type="ECO:0000313" key="1">
    <source>
        <dbReference type="EMBL" id="PYH97965.1"/>
    </source>
</evidence>
<protein>
    <submittedName>
        <fullName evidence="1">Uncharacterized protein</fullName>
    </submittedName>
</protein>
<evidence type="ECO:0000313" key="2">
    <source>
        <dbReference type="Proteomes" id="UP000247810"/>
    </source>
</evidence>
<proteinExistence type="predicted"/>
<dbReference type="Proteomes" id="UP000247810">
    <property type="component" value="Unassembled WGS sequence"/>
</dbReference>
<sequence>MLAARASRARSWQWQARRLDASPSLSFPDFKISRYLLLFFSSHALSRWCWRCSRCFARFHLSLSGRQRRSEASAAFLFPSVLFRLLIIPPIYSRCSSIYLFSCFAPVLSASDVQIPRLVWMFSLFRESLLLPCCFFLAPSSVFSSSSYSYPERVTQNSSSVTLDGFVLHLHSSASYPQDTCSDGFFTYLVFNVNERLNLNYYILPTT</sequence>
<name>A0A319DK85_9EURO</name>
<dbReference type="EMBL" id="KZ825816">
    <property type="protein sequence ID" value="PYH97965.1"/>
    <property type="molecule type" value="Genomic_DNA"/>
</dbReference>
<dbReference type="AlphaFoldDB" id="A0A319DK85"/>
<dbReference type="VEuPathDB" id="FungiDB:BO71DRAFT_87769"/>